<dbReference type="RefSeq" id="WP_151650198.1">
    <property type="nucleotide sequence ID" value="NZ_CP044543.1"/>
</dbReference>
<dbReference type="InterPro" id="IPR036388">
    <property type="entry name" value="WH-like_DNA-bd_sf"/>
</dbReference>
<dbReference type="PANTHER" id="PTHR35807">
    <property type="entry name" value="TRANSCRIPTIONAL REGULATOR REDD-RELATED"/>
    <property type="match status" value="1"/>
</dbReference>
<gene>
    <name evidence="2" type="ORF">F8237_32730</name>
</gene>
<protein>
    <recommendedName>
        <fullName evidence="4">SARP family transcriptional regulator</fullName>
    </recommendedName>
</protein>
<dbReference type="SUPFAM" id="SSF46894">
    <property type="entry name" value="C-terminal effector domain of the bipartite response regulators"/>
    <property type="match status" value="1"/>
</dbReference>
<dbReference type="OrthoDB" id="9807521at2"/>
<dbReference type="InterPro" id="IPR016032">
    <property type="entry name" value="Sig_transdc_resp-reg_C-effctor"/>
</dbReference>
<dbReference type="GO" id="GO:0006355">
    <property type="term" value="P:regulation of DNA-templated transcription"/>
    <property type="evidence" value="ECO:0007669"/>
    <property type="project" value="InterPro"/>
</dbReference>
<dbReference type="SUPFAM" id="SSF48452">
    <property type="entry name" value="TPR-like"/>
    <property type="match status" value="1"/>
</dbReference>
<name>A0A5P6PEN5_9BRAD</name>
<evidence type="ECO:0000313" key="2">
    <source>
        <dbReference type="EMBL" id="QFI76750.1"/>
    </source>
</evidence>
<dbReference type="EMBL" id="CP044543">
    <property type="protein sequence ID" value="QFI76750.1"/>
    <property type="molecule type" value="Genomic_DNA"/>
</dbReference>
<reference evidence="3" key="1">
    <citation type="submission" date="2019-10" db="EMBL/GenBank/DDBJ databases">
        <title>Complete Genome Sequence of Bradyrhizobium betae type strain PL7HG1T.</title>
        <authorList>
            <person name="Bromfield E.S.P."/>
            <person name="Cloutier S."/>
        </authorList>
    </citation>
    <scope>NUCLEOTIDE SEQUENCE [LARGE SCALE GENOMIC DNA]</scope>
    <source>
        <strain evidence="3">PL7HG1</strain>
    </source>
</reference>
<dbReference type="InterPro" id="IPR051677">
    <property type="entry name" value="AfsR-DnrI-RedD_regulator"/>
</dbReference>
<evidence type="ECO:0000256" key="1">
    <source>
        <dbReference type="SAM" id="MobiDB-lite"/>
    </source>
</evidence>
<dbReference type="Gene3D" id="1.25.40.10">
    <property type="entry name" value="Tetratricopeptide repeat domain"/>
    <property type="match status" value="1"/>
</dbReference>
<sequence>MSSDPKLLIKLLGPFRMQKASGEDCTPKGRKACALVAMLTLAPEHKRSRVWLQDKLWGSRGKEQGAASLRQSLTEIRRALGDAQAMLLADSFVISLDPKSFKTDVAGDMASSGFPSRAGPTSQPTGELLEGFDIAEEEFEDWLREERGRFRGRVAASPTPVRAAEIGPAADQPARNRIILTRGCQTGPADIAIMADSLVDSIAKTITELGVAAIQDQREAGAASMPPTNDGGSSSELSLRSDVFGSDATKIVRVALLQHPKNTLAWSSTLQMNGGLDLNDANTMRMINLIVNFAVDKFAQVEDCGPNSAPHLCYAGILHLFRLGRINFETADRMFAAAFETEPRGIYLAWRAYLRTFMLAERQFSCRQTLEAEAFDFMYRALELEPYNSYVASLSAHVQSMMRRAYVAAYELAERAIQLNHANPIAWACLGIAKSYLGKPEDGFQHTLLARTIAGAAPFRYQIDALSCIAGTMSGELDQAIHLAEASHALAPTFAPPLRYLSALYAHKGDHERSFEMVRKLQATEPDFSYDKLRDKAYPAAGLHRTSIINSLPAHQL</sequence>
<dbReference type="Gene3D" id="1.10.10.10">
    <property type="entry name" value="Winged helix-like DNA-binding domain superfamily/Winged helix DNA-binding domain"/>
    <property type="match status" value="1"/>
</dbReference>
<dbReference type="AlphaFoldDB" id="A0A5P6PEN5"/>
<dbReference type="Proteomes" id="UP000325641">
    <property type="component" value="Chromosome"/>
</dbReference>
<proteinExistence type="predicted"/>
<evidence type="ECO:0008006" key="4">
    <source>
        <dbReference type="Google" id="ProtNLM"/>
    </source>
</evidence>
<feature type="compositionally biased region" description="Polar residues" evidence="1">
    <location>
        <begin position="226"/>
        <end position="238"/>
    </location>
</feature>
<accession>A0A5P6PEN5</accession>
<dbReference type="KEGG" id="bbet:F8237_32730"/>
<dbReference type="GO" id="GO:0003677">
    <property type="term" value="F:DNA binding"/>
    <property type="evidence" value="ECO:0007669"/>
    <property type="project" value="InterPro"/>
</dbReference>
<feature type="region of interest" description="Disordered" evidence="1">
    <location>
        <begin position="218"/>
        <end position="238"/>
    </location>
</feature>
<evidence type="ECO:0000313" key="3">
    <source>
        <dbReference type="Proteomes" id="UP000325641"/>
    </source>
</evidence>
<organism evidence="2 3">
    <name type="scientific">Bradyrhizobium betae</name>
    <dbReference type="NCBI Taxonomy" id="244734"/>
    <lineage>
        <taxon>Bacteria</taxon>
        <taxon>Pseudomonadati</taxon>
        <taxon>Pseudomonadota</taxon>
        <taxon>Alphaproteobacteria</taxon>
        <taxon>Hyphomicrobiales</taxon>
        <taxon>Nitrobacteraceae</taxon>
        <taxon>Bradyrhizobium</taxon>
    </lineage>
</organism>
<dbReference type="InterPro" id="IPR011990">
    <property type="entry name" value="TPR-like_helical_dom_sf"/>
</dbReference>